<protein>
    <recommendedName>
        <fullName evidence="2">histidine kinase</fullName>
        <ecNumber evidence="2">2.7.13.3</ecNumber>
    </recommendedName>
</protein>
<feature type="domain" description="Histidine kinase" evidence="5">
    <location>
        <begin position="30"/>
        <end position="129"/>
    </location>
</feature>
<organism evidence="6 7">
    <name type="scientific">Petrocella atlantisensis</name>
    <dbReference type="NCBI Taxonomy" id="2173034"/>
    <lineage>
        <taxon>Bacteria</taxon>
        <taxon>Bacillati</taxon>
        <taxon>Bacillota</taxon>
        <taxon>Clostridia</taxon>
        <taxon>Lachnospirales</taxon>
        <taxon>Vallitaleaceae</taxon>
        <taxon>Petrocella</taxon>
    </lineage>
</organism>
<evidence type="ECO:0000313" key="7">
    <source>
        <dbReference type="Proteomes" id="UP000279029"/>
    </source>
</evidence>
<dbReference type="AlphaFoldDB" id="A0A3P7RTG0"/>
<comment type="catalytic activity">
    <reaction evidence="1">
        <text>ATP + protein L-histidine = ADP + protein N-phospho-L-histidine.</text>
        <dbReference type="EC" id="2.7.13.3"/>
    </reaction>
</comment>
<dbReference type="Proteomes" id="UP000279029">
    <property type="component" value="Chromosome"/>
</dbReference>
<dbReference type="SUPFAM" id="SSF55874">
    <property type="entry name" value="ATPase domain of HSP90 chaperone/DNA topoisomerase II/histidine kinase"/>
    <property type="match status" value="1"/>
</dbReference>
<dbReference type="PRINTS" id="PR00344">
    <property type="entry name" value="BCTRLSENSOR"/>
</dbReference>
<evidence type="ECO:0000256" key="1">
    <source>
        <dbReference type="ARBA" id="ARBA00000085"/>
    </source>
</evidence>
<dbReference type="PANTHER" id="PTHR34220:SF7">
    <property type="entry name" value="SENSOR HISTIDINE KINASE YPDA"/>
    <property type="match status" value="1"/>
</dbReference>
<keyword evidence="7" id="KW-1185">Reference proteome</keyword>
<proteinExistence type="predicted"/>
<dbReference type="GO" id="GO:0000160">
    <property type="term" value="P:phosphorelay signal transduction system"/>
    <property type="evidence" value="ECO:0007669"/>
    <property type="project" value="UniProtKB-KW"/>
</dbReference>
<keyword evidence="4" id="KW-0902">Two-component regulatory system</keyword>
<dbReference type="InterPro" id="IPR004358">
    <property type="entry name" value="Sig_transdc_His_kin-like_C"/>
</dbReference>
<dbReference type="InterPro" id="IPR005467">
    <property type="entry name" value="His_kinase_dom"/>
</dbReference>
<dbReference type="RefSeq" id="WP_125135742.1">
    <property type="nucleotide sequence ID" value="NZ_LR130778.1"/>
</dbReference>
<dbReference type="OrthoDB" id="9809348at2"/>
<dbReference type="InterPro" id="IPR050640">
    <property type="entry name" value="Bact_2-comp_sensor_kinase"/>
</dbReference>
<dbReference type="KEGG" id="cbar:PATL70BA_0339"/>
<keyword evidence="3" id="KW-0808">Transferase</keyword>
<dbReference type="SMART" id="SM00387">
    <property type="entry name" value="HATPase_c"/>
    <property type="match status" value="1"/>
</dbReference>
<dbReference type="EMBL" id="LR130778">
    <property type="protein sequence ID" value="VDN46186.1"/>
    <property type="molecule type" value="Genomic_DNA"/>
</dbReference>
<dbReference type="PANTHER" id="PTHR34220">
    <property type="entry name" value="SENSOR HISTIDINE KINASE YPDA"/>
    <property type="match status" value="1"/>
</dbReference>
<accession>A0A3P7RTG0</accession>
<keyword evidence="3" id="KW-0418">Kinase</keyword>
<dbReference type="Gene3D" id="3.30.565.10">
    <property type="entry name" value="Histidine kinase-like ATPase, C-terminal domain"/>
    <property type="match status" value="1"/>
</dbReference>
<dbReference type="Pfam" id="PF02518">
    <property type="entry name" value="HATPase_c"/>
    <property type="match status" value="1"/>
</dbReference>
<dbReference type="PROSITE" id="PS50109">
    <property type="entry name" value="HIS_KIN"/>
    <property type="match status" value="1"/>
</dbReference>
<evidence type="ECO:0000256" key="4">
    <source>
        <dbReference type="ARBA" id="ARBA00023012"/>
    </source>
</evidence>
<reference evidence="6 7" key="1">
    <citation type="submission" date="2018-09" db="EMBL/GenBank/DDBJ databases">
        <authorList>
            <person name="Postec A."/>
        </authorList>
    </citation>
    <scope>NUCLEOTIDE SEQUENCE [LARGE SCALE GENOMIC DNA]</scope>
    <source>
        <strain evidence="6">70B-A</strain>
    </source>
</reference>
<evidence type="ECO:0000256" key="2">
    <source>
        <dbReference type="ARBA" id="ARBA00012438"/>
    </source>
</evidence>
<name>A0A3P7RTG0_9FIRM</name>
<dbReference type="EC" id="2.7.13.3" evidence="2"/>
<dbReference type="InterPro" id="IPR003594">
    <property type="entry name" value="HATPase_dom"/>
</dbReference>
<evidence type="ECO:0000256" key="3">
    <source>
        <dbReference type="ARBA" id="ARBA00022777"/>
    </source>
</evidence>
<dbReference type="InterPro" id="IPR036890">
    <property type="entry name" value="HATPase_C_sf"/>
</dbReference>
<gene>
    <name evidence="6" type="ORF">PATL70BA_0339</name>
</gene>
<dbReference type="GO" id="GO:0004673">
    <property type="term" value="F:protein histidine kinase activity"/>
    <property type="evidence" value="ECO:0007669"/>
    <property type="project" value="UniProtKB-EC"/>
</dbReference>
<evidence type="ECO:0000313" key="6">
    <source>
        <dbReference type="EMBL" id="VDN46186.1"/>
    </source>
</evidence>
<sequence length="132" mass="14367">MSIEQARFSERLEVVFDIEADAECLVPPLILQPIVKNALKHGIMSTKLGGKLEIHAYKENQTIYIQVKDNGVGMTQEKIKGILEGSDPTAGIGITNVNNRLKSIYGTSLQIESQVNLGTSMVLIFPLGGDVL</sequence>
<evidence type="ECO:0000259" key="5">
    <source>
        <dbReference type="PROSITE" id="PS50109"/>
    </source>
</evidence>